<accession>A0AA43TP85</accession>
<dbReference type="GO" id="GO:0005524">
    <property type="term" value="F:ATP binding"/>
    <property type="evidence" value="ECO:0007669"/>
    <property type="project" value="UniProtKB-KW"/>
</dbReference>
<evidence type="ECO:0000256" key="7">
    <source>
        <dbReference type="ARBA" id="ARBA00022840"/>
    </source>
</evidence>
<keyword evidence="6 10" id="KW-0418">Kinase</keyword>
<evidence type="ECO:0000259" key="8">
    <source>
        <dbReference type="Pfam" id="PF00485"/>
    </source>
</evidence>
<comment type="caution">
    <text evidence="10">The sequence shown here is derived from an EMBL/GenBank/DDBJ whole genome shotgun (WGS) entry which is preliminary data.</text>
</comment>
<dbReference type="EMBL" id="JAPUFD010000003">
    <property type="protein sequence ID" value="MDI1486271.1"/>
    <property type="molecule type" value="Genomic_DNA"/>
</dbReference>
<dbReference type="InterPro" id="IPR006083">
    <property type="entry name" value="PRK/URK"/>
</dbReference>
<dbReference type="SUPFAM" id="SSF53271">
    <property type="entry name" value="PRTase-like"/>
    <property type="match status" value="1"/>
</dbReference>
<dbReference type="GO" id="GO:0004849">
    <property type="term" value="F:uridine kinase activity"/>
    <property type="evidence" value="ECO:0007669"/>
    <property type="project" value="UniProtKB-EC"/>
</dbReference>
<keyword evidence="11" id="KW-1185">Reference proteome</keyword>
<evidence type="ECO:0000256" key="1">
    <source>
        <dbReference type="ARBA" id="ARBA00004690"/>
    </source>
</evidence>
<evidence type="ECO:0000256" key="3">
    <source>
        <dbReference type="ARBA" id="ARBA00012137"/>
    </source>
</evidence>
<name>A0AA43TP85_9LECA</name>
<evidence type="ECO:0000256" key="5">
    <source>
        <dbReference type="ARBA" id="ARBA00022741"/>
    </source>
</evidence>
<evidence type="ECO:0000256" key="4">
    <source>
        <dbReference type="ARBA" id="ARBA00022679"/>
    </source>
</evidence>
<dbReference type="Pfam" id="PF14681">
    <property type="entry name" value="UPRTase"/>
    <property type="match status" value="1"/>
</dbReference>
<evidence type="ECO:0000256" key="2">
    <source>
        <dbReference type="ARBA" id="ARBA00005408"/>
    </source>
</evidence>
<dbReference type="Gene3D" id="3.40.50.300">
    <property type="entry name" value="P-loop containing nucleotide triphosphate hydrolases"/>
    <property type="match status" value="1"/>
</dbReference>
<dbReference type="FunFam" id="3.40.50.2020:FF:000010">
    <property type="entry name" value="Uridine-cytidine kinase"/>
    <property type="match status" value="1"/>
</dbReference>
<dbReference type="SUPFAM" id="SSF52540">
    <property type="entry name" value="P-loop containing nucleoside triphosphate hydrolases"/>
    <property type="match status" value="1"/>
</dbReference>
<dbReference type="Pfam" id="PF00485">
    <property type="entry name" value="PRK"/>
    <property type="match status" value="1"/>
</dbReference>
<evidence type="ECO:0000259" key="9">
    <source>
        <dbReference type="Pfam" id="PF14681"/>
    </source>
</evidence>
<dbReference type="InterPro" id="IPR000836">
    <property type="entry name" value="PRTase_dom"/>
</dbReference>
<feature type="domain" description="Phosphoribulokinase/uridine kinase" evidence="8">
    <location>
        <begin position="29"/>
        <end position="79"/>
    </location>
</feature>
<reference evidence="10" key="1">
    <citation type="journal article" date="2023" name="Genome Biol. Evol.">
        <title>First Whole Genome Sequence and Flow Cytometry Genome Size Data for the Lichen-Forming Fungus Ramalina farinacea (Ascomycota).</title>
        <authorList>
            <person name="Llewellyn T."/>
            <person name="Mian S."/>
            <person name="Hill R."/>
            <person name="Leitch I.J."/>
            <person name="Gaya E."/>
        </authorList>
    </citation>
    <scope>NUCLEOTIDE SEQUENCE</scope>
    <source>
        <strain evidence="10">LIQ254RAFAR</strain>
    </source>
</reference>
<dbReference type="CDD" id="cd06223">
    <property type="entry name" value="PRTases_typeI"/>
    <property type="match status" value="1"/>
</dbReference>
<proteinExistence type="inferred from homology"/>
<dbReference type="Proteomes" id="UP001161017">
    <property type="component" value="Unassembled WGS sequence"/>
</dbReference>
<evidence type="ECO:0000313" key="11">
    <source>
        <dbReference type="Proteomes" id="UP001161017"/>
    </source>
</evidence>
<feature type="domain" description="Phosphoribosyltransferase" evidence="9">
    <location>
        <begin position="124"/>
        <end position="303"/>
    </location>
</feature>
<dbReference type="AlphaFoldDB" id="A0AA43TP85"/>
<dbReference type="GO" id="GO:0008655">
    <property type="term" value="P:pyrimidine-containing compound salvage"/>
    <property type="evidence" value="ECO:0007669"/>
    <property type="project" value="UniProtKB-ARBA"/>
</dbReference>
<evidence type="ECO:0000256" key="6">
    <source>
        <dbReference type="ARBA" id="ARBA00022777"/>
    </source>
</evidence>
<keyword evidence="7" id="KW-0067">ATP-binding</keyword>
<sequence length="319" mass="36220">MLTPEEAASRDTDLFFREASTRKGDYLPQVTRDVRERGRDIEGCIKQWMSFVKPNFERYVEPQRKVADIIVPRGVQNRVAIDMVVNRVRKTLKEKSRQHQDDLKRLGDKVSDEPLSPNIHVLAQSTQVKGMSTVIQNPQTNEVDFMFYIDRLSTMLVERALENRDFAPRTVQTPQGSSYEGLHSTGEASAVVILRGGSCLETGLKRVIPECKTGRILIQSSFRTGEPELHYLRLSDDISNHHMVMLLDPQMSSGGAALMAVKVLVDHGVAEERIVFVTMFAGHMGVRRLMRVFPDIKVVLAEMGDDGIDRWVERRYFGC</sequence>
<dbReference type="Gene3D" id="3.40.50.2020">
    <property type="match status" value="1"/>
</dbReference>
<comment type="similarity">
    <text evidence="2">Belongs to the uridine kinase family.</text>
</comment>
<gene>
    <name evidence="10" type="primary">URK1</name>
    <name evidence="10" type="ORF">OHK93_005497</name>
</gene>
<protein>
    <recommendedName>
        <fullName evidence="3">uridine/cytidine kinase</fullName>
        <ecNumber evidence="3">2.7.1.48</ecNumber>
    </recommendedName>
</protein>
<comment type="pathway">
    <text evidence="1">Pyrimidine metabolism; UMP biosynthesis via salvage pathway; UMP from uridine: step 1/1.</text>
</comment>
<keyword evidence="5" id="KW-0547">Nucleotide-binding</keyword>
<keyword evidence="4 10" id="KW-0808">Transferase</keyword>
<evidence type="ECO:0000313" key="10">
    <source>
        <dbReference type="EMBL" id="MDI1486271.1"/>
    </source>
</evidence>
<dbReference type="InterPro" id="IPR029057">
    <property type="entry name" value="PRTase-like"/>
</dbReference>
<organism evidence="10 11">
    <name type="scientific">Ramalina farinacea</name>
    <dbReference type="NCBI Taxonomy" id="258253"/>
    <lineage>
        <taxon>Eukaryota</taxon>
        <taxon>Fungi</taxon>
        <taxon>Dikarya</taxon>
        <taxon>Ascomycota</taxon>
        <taxon>Pezizomycotina</taxon>
        <taxon>Lecanoromycetes</taxon>
        <taxon>OSLEUM clade</taxon>
        <taxon>Lecanoromycetidae</taxon>
        <taxon>Lecanorales</taxon>
        <taxon>Lecanorineae</taxon>
        <taxon>Ramalinaceae</taxon>
        <taxon>Ramalina</taxon>
    </lineage>
</organism>
<dbReference type="EC" id="2.7.1.48" evidence="3"/>
<dbReference type="InterPro" id="IPR027417">
    <property type="entry name" value="P-loop_NTPase"/>
</dbReference>